<organism evidence="6 7">
    <name type="scientific">Winogradskyella pacifica</name>
    <dbReference type="NCBI Taxonomy" id="664642"/>
    <lineage>
        <taxon>Bacteria</taxon>
        <taxon>Pseudomonadati</taxon>
        <taxon>Bacteroidota</taxon>
        <taxon>Flavobacteriia</taxon>
        <taxon>Flavobacteriales</taxon>
        <taxon>Flavobacteriaceae</taxon>
        <taxon>Winogradskyella</taxon>
    </lineage>
</organism>
<keyword evidence="2 5" id="KW-0812">Transmembrane</keyword>
<keyword evidence="7" id="KW-1185">Reference proteome</keyword>
<evidence type="ECO:0000313" key="6">
    <source>
        <dbReference type="EMBL" id="REE27999.1"/>
    </source>
</evidence>
<feature type="transmembrane region" description="Helical" evidence="5">
    <location>
        <begin position="50"/>
        <end position="68"/>
    </location>
</feature>
<proteinExistence type="predicted"/>
<evidence type="ECO:0000256" key="1">
    <source>
        <dbReference type="ARBA" id="ARBA00004141"/>
    </source>
</evidence>
<keyword evidence="3 5" id="KW-1133">Transmembrane helix</keyword>
<evidence type="ECO:0000256" key="4">
    <source>
        <dbReference type="ARBA" id="ARBA00023136"/>
    </source>
</evidence>
<keyword evidence="4 5" id="KW-0472">Membrane</keyword>
<comment type="subcellular location">
    <subcellularLocation>
        <location evidence="1">Membrane</location>
        <topology evidence="1">Multi-pass membrane protein</topology>
    </subcellularLocation>
</comment>
<feature type="transmembrane region" description="Helical" evidence="5">
    <location>
        <begin position="77"/>
        <end position="95"/>
    </location>
</feature>
<comment type="caution">
    <text evidence="6">The sequence shown here is derived from an EMBL/GenBank/DDBJ whole genome shotgun (WGS) entry which is preliminary data.</text>
</comment>
<dbReference type="RefSeq" id="WP_115808376.1">
    <property type="nucleotide sequence ID" value="NZ_QREI01000001.1"/>
</dbReference>
<evidence type="ECO:0000256" key="5">
    <source>
        <dbReference type="SAM" id="Phobius"/>
    </source>
</evidence>
<dbReference type="AlphaFoldDB" id="A0A3D9NC08"/>
<evidence type="ECO:0000256" key="3">
    <source>
        <dbReference type="ARBA" id="ARBA00022989"/>
    </source>
</evidence>
<protein>
    <submittedName>
        <fullName evidence="6">DoxX-like protein</fullName>
    </submittedName>
</protein>
<reference evidence="6 7" key="1">
    <citation type="submission" date="2018-07" db="EMBL/GenBank/DDBJ databases">
        <title>Genomic Encyclopedia of Type Strains, Phase III (KMG-III): the genomes of soil and plant-associated and newly described type strains.</title>
        <authorList>
            <person name="Whitman W."/>
        </authorList>
    </citation>
    <scope>NUCLEOTIDE SEQUENCE [LARGE SCALE GENOMIC DNA]</scope>
    <source>
        <strain evidence="6 7">CECT 7948</strain>
    </source>
</reference>
<evidence type="ECO:0000256" key="2">
    <source>
        <dbReference type="ARBA" id="ARBA00022692"/>
    </source>
</evidence>
<dbReference type="GO" id="GO:0016020">
    <property type="term" value="C:membrane"/>
    <property type="evidence" value="ECO:0007669"/>
    <property type="project" value="UniProtKB-SubCell"/>
</dbReference>
<name>A0A3D9NC08_9FLAO</name>
<dbReference type="Proteomes" id="UP000256919">
    <property type="component" value="Unassembled WGS sequence"/>
</dbReference>
<dbReference type="OrthoDB" id="1442110at2"/>
<feature type="transmembrane region" description="Helical" evidence="5">
    <location>
        <begin position="101"/>
        <end position="119"/>
    </location>
</feature>
<dbReference type="InterPro" id="IPR032808">
    <property type="entry name" value="DoxX"/>
</dbReference>
<accession>A0A3D9NC08</accession>
<sequence length="125" mass="13846">MKIINKASNLIAAALMLFFAIPKLVGIEKSVQGFEQFKSLVPLDPDIFRVFTGSVELVIAILLIIYTIKNTNNLGKLAYFLLLATMIGGLIMEFFARPEPVMMLVVIAVLLSVLSTYKLKILAKK</sequence>
<dbReference type="EMBL" id="QREI01000001">
    <property type="protein sequence ID" value="REE27999.1"/>
    <property type="molecule type" value="Genomic_DNA"/>
</dbReference>
<dbReference type="Pfam" id="PF13564">
    <property type="entry name" value="DoxX_2"/>
    <property type="match status" value="1"/>
</dbReference>
<evidence type="ECO:0000313" key="7">
    <source>
        <dbReference type="Proteomes" id="UP000256919"/>
    </source>
</evidence>
<gene>
    <name evidence="6" type="ORF">DFQ09_101841</name>
</gene>